<feature type="compositionally biased region" description="Polar residues" evidence="10">
    <location>
        <begin position="165"/>
        <end position="177"/>
    </location>
</feature>
<dbReference type="GO" id="GO:0017119">
    <property type="term" value="C:Golgi transport complex"/>
    <property type="evidence" value="ECO:0007669"/>
    <property type="project" value="TreeGrafter"/>
</dbReference>
<evidence type="ECO:0000256" key="1">
    <source>
        <dbReference type="ARBA" id="ARBA00004395"/>
    </source>
</evidence>
<keyword evidence="5" id="KW-0653">Protein transport</keyword>
<keyword evidence="6" id="KW-0333">Golgi apparatus</keyword>
<evidence type="ECO:0000256" key="7">
    <source>
        <dbReference type="ARBA" id="ARBA00023136"/>
    </source>
</evidence>
<gene>
    <name evidence="12" type="ORF">B0A52_04878</name>
</gene>
<evidence type="ECO:0000256" key="10">
    <source>
        <dbReference type="SAM" id="MobiDB-lite"/>
    </source>
</evidence>
<comment type="similarity">
    <text evidence="2">Belongs to the COG2 family.</text>
</comment>
<dbReference type="PANTHER" id="PTHR12961:SF0">
    <property type="entry name" value="CONSERVED OLIGOMERIC GOLGI COMPLEX SUBUNIT 2"/>
    <property type="match status" value="1"/>
</dbReference>
<evidence type="ECO:0000256" key="5">
    <source>
        <dbReference type="ARBA" id="ARBA00022927"/>
    </source>
</evidence>
<dbReference type="VEuPathDB" id="FungiDB:PV10_04296"/>
<evidence type="ECO:0000256" key="2">
    <source>
        <dbReference type="ARBA" id="ARBA00007603"/>
    </source>
</evidence>
<feature type="compositionally biased region" description="Acidic residues" evidence="10">
    <location>
        <begin position="184"/>
        <end position="206"/>
    </location>
</feature>
<dbReference type="GO" id="GO:0007030">
    <property type="term" value="P:Golgi organization"/>
    <property type="evidence" value="ECO:0007669"/>
    <property type="project" value="InterPro"/>
</dbReference>
<dbReference type="OrthoDB" id="332281at2759"/>
<dbReference type="AlphaFoldDB" id="A0A438N6M3"/>
<evidence type="ECO:0000256" key="3">
    <source>
        <dbReference type="ARBA" id="ARBA00020977"/>
    </source>
</evidence>
<evidence type="ECO:0000256" key="8">
    <source>
        <dbReference type="ARBA" id="ARBA00031344"/>
    </source>
</evidence>
<name>A0A438N6M3_EXOME</name>
<dbReference type="PANTHER" id="PTHR12961">
    <property type="entry name" value="CONSERVED OLIGOMERIC GOLGI COMPLEX COMPONENT 2"/>
    <property type="match status" value="1"/>
</dbReference>
<organism evidence="12 13">
    <name type="scientific">Exophiala mesophila</name>
    <name type="common">Black yeast-like fungus</name>
    <dbReference type="NCBI Taxonomy" id="212818"/>
    <lineage>
        <taxon>Eukaryota</taxon>
        <taxon>Fungi</taxon>
        <taxon>Dikarya</taxon>
        <taxon>Ascomycota</taxon>
        <taxon>Pezizomycotina</taxon>
        <taxon>Eurotiomycetes</taxon>
        <taxon>Chaetothyriomycetidae</taxon>
        <taxon>Chaetothyriales</taxon>
        <taxon>Herpotrichiellaceae</taxon>
        <taxon>Exophiala</taxon>
    </lineage>
</organism>
<dbReference type="GO" id="GO:0000139">
    <property type="term" value="C:Golgi membrane"/>
    <property type="evidence" value="ECO:0007669"/>
    <property type="project" value="UniProtKB-SubCell"/>
</dbReference>
<evidence type="ECO:0000313" key="13">
    <source>
        <dbReference type="Proteomes" id="UP000288859"/>
    </source>
</evidence>
<comment type="caution">
    <text evidence="12">The sequence shown here is derived from an EMBL/GenBank/DDBJ whole genome shotgun (WGS) entry which is preliminary data.</text>
</comment>
<feature type="region of interest" description="Disordered" evidence="10">
    <location>
        <begin position="1"/>
        <end position="26"/>
    </location>
</feature>
<protein>
    <recommendedName>
        <fullName evidence="3">Conserved oligomeric Golgi complex subunit 2</fullName>
    </recommendedName>
    <alternativeName>
        <fullName evidence="8">Component of oligomeric Golgi complex 2</fullName>
    </alternativeName>
</protein>
<dbReference type="EMBL" id="NAJM01000018">
    <property type="protein sequence ID" value="RVX71304.1"/>
    <property type="molecule type" value="Genomic_DNA"/>
</dbReference>
<dbReference type="GO" id="GO:0006891">
    <property type="term" value="P:intra-Golgi vesicle-mediated transport"/>
    <property type="evidence" value="ECO:0007669"/>
    <property type="project" value="TreeGrafter"/>
</dbReference>
<feature type="region of interest" description="Disordered" evidence="10">
    <location>
        <begin position="163"/>
        <end position="211"/>
    </location>
</feature>
<sequence length="279" mass="32017">MSSRFYFGEDSDPDASDNDTPLPFPKPLDREAFLAPDFDPTAFLSTLSNRFQTLEDLQTELRELSQALNKELVDLVNDNYQDFLTLGSTLSGGEDKIEEIRLGLLGFQRDVKGVRDQVEQRREEILALLNQKKALAKEASLGRGLLEIAERLDELENKLRLSKPKINQTNGKTASTQRSRDAEWSETWDEDTIDDSDDEFDHDDDSGVSPRLRKRTDDLFMIKHLMHIHNPQHPFILAQDPRLRKIQESLVSSLETTIKREPDIKVKQRLLQLRSSIEG</sequence>
<proteinExistence type="inferred from homology"/>
<dbReference type="InterPro" id="IPR024602">
    <property type="entry name" value="COG_su2_N"/>
</dbReference>
<dbReference type="GO" id="GO:0015031">
    <property type="term" value="P:protein transport"/>
    <property type="evidence" value="ECO:0007669"/>
    <property type="project" value="UniProtKB-KW"/>
</dbReference>
<keyword evidence="7" id="KW-0472">Membrane</keyword>
<evidence type="ECO:0000256" key="9">
    <source>
        <dbReference type="SAM" id="Coils"/>
    </source>
</evidence>
<comment type="subcellular location">
    <subcellularLocation>
        <location evidence="1">Golgi apparatus membrane</location>
        <topology evidence="1">Peripheral membrane protein</topology>
    </subcellularLocation>
</comment>
<evidence type="ECO:0000313" key="12">
    <source>
        <dbReference type="EMBL" id="RVX71304.1"/>
    </source>
</evidence>
<keyword evidence="4" id="KW-0813">Transport</keyword>
<dbReference type="Proteomes" id="UP000288859">
    <property type="component" value="Unassembled WGS sequence"/>
</dbReference>
<reference evidence="12 13" key="1">
    <citation type="submission" date="2017-03" db="EMBL/GenBank/DDBJ databases">
        <title>Genomes of endolithic fungi from Antarctica.</title>
        <authorList>
            <person name="Coleine C."/>
            <person name="Masonjones S."/>
            <person name="Stajich J.E."/>
        </authorList>
    </citation>
    <scope>NUCLEOTIDE SEQUENCE [LARGE SCALE GENOMIC DNA]</scope>
    <source>
        <strain evidence="12 13">CCFEE 6314</strain>
    </source>
</reference>
<dbReference type="Pfam" id="PF06148">
    <property type="entry name" value="COG2_N"/>
    <property type="match status" value="1"/>
</dbReference>
<evidence type="ECO:0000256" key="6">
    <source>
        <dbReference type="ARBA" id="ARBA00023034"/>
    </source>
</evidence>
<feature type="coiled-coil region" evidence="9">
    <location>
        <begin position="47"/>
        <end position="74"/>
    </location>
</feature>
<keyword evidence="9" id="KW-0175">Coiled coil</keyword>
<feature type="domain" description="Conserved oligomeric Golgi complex subunit 2 N-terminal" evidence="11">
    <location>
        <begin position="27"/>
        <end position="101"/>
    </location>
</feature>
<evidence type="ECO:0000259" key="11">
    <source>
        <dbReference type="Pfam" id="PF06148"/>
    </source>
</evidence>
<evidence type="ECO:0000256" key="4">
    <source>
        <dbReference type="ARBA" id="ARBA00022448"/>
    </source>
</evidence>
<accession>A0A438N6M3</accession>
<dbReference type="InterPro" id="IPR009316">
    <property type="entry name" value="COG2"/>
</dbReference>